<evidence type="ECO:0000256" key="3">
    <source>
        <dbReference type="ARBA" id="ARBA00023004"/>
    </source>
</evidence>
<name>A0ABU7U0D9_9HYPH</name>
<dbReference type="Gene3D" id="3.50.30.80">
    <property type="entry name" value="IlvD/EDD C-terminal domain-like"/>
    <property type="match status" value="1"/>
</dbReference>
<dbReference type="RefSeq" id="WP_331290201.1">
    <property type="nucleotide sequence ID" value="NZ_MLBR01000036.1"/>
</dbReference>
<dbReference type="InterPro" id="IPR000581">
    <property type="entry name" value="ILV_EDD_N"/>
</dbReference>
<dbReference type="InterPro" id="IPR020558">
    <property type="entry name" value="DiOHA_6PGluconate_deHydtase_CS"/>
</dbReference>
<dbReference type="InterPro" id="IPR042096">
    <property type="entry name" value="Dihydro-acid_dehy_C"/>
</dbReference>
<dbReference type="SUPFAM" id="SSF143975">
    <property type="entry name" value="IlvD/EDD N-terminal domain-like"/>
    <property type="match status" value="1"/>
</dbReference>
<feature type="domain" description="Dihydroxy-acid/6-phosphogluconate dehydratase N-terminal" evidence="6">
    <location>
        <begin position="41"/>
        <end position="351"/>
    </location>
</feature>
<evidence type="ECO:0000313" key="9">
    <source>
        <dbReference type="Proteomes" id="UP001355206"/>
    </source>
</evidence>
<dbReference type="InterPro" id="IPR052352">
    <property type="entry name" value="Sugar_Degrad_Dehydratases"/>
</dbReference>
<protein>
    <submittedName>
        <fullName evidence="8">Dihydroxy-acid dehydratase</fullName>
        <ecNumber evidence="8">4.2.1.9</ecNumber>
    </submittedName>
</protein>
<dbReference type="PANTHER" id="PTHR43183">
    <property type="entry name" value="HYPOTHETICAL DIHYDROXYACID DEHYDRATASE (EUROFUNG)-RELATED"/>
    <property type="match status" value="1"/>
</dbReference>
<accession>A0ABU7U0D9</accession>
<evidence type="ECO:0000256" key="5">
    <source>
        <dbReference type="ARBA" id="ARBA00023239"/>
    </source>
</evidence>
<dbReference type="Proteomes" id="UP001355206">
    <property type="component" value="Unassembled WGS sequence"/>
</dbReference>
<keyword evidence="2" id="KW-0479">Metal-binding</keyword>
<dbReference type="EMBL" id="MLCA01000018">
    <property type="protein sequence ID" value="MEE7494839.1"/>
    <property type="molecule type" value="Genomic_DNA"/>
</dbReference>
<keyword evidence="5 8" id="KW-0456">Lyase</keyword>
<dbReference type="GO" id="GO:0004160">
    <property type="term" value="F:dihydroxy-acid dehydratase activity"/>
    <property type="evidence" value="ECO:0007669"/>
    <property type="project" value="UniProtKB-EC"/>
</dbReference>
<dbReference type="Pfam" id="PF00920">
    <property type="entry name" value="ILVD_EDD_N"/>
    <property type="match status" value="1"/>
</dbReference>
<dbReference type="EC" id="4.2.1.9" evidence="8"/>
<keyword evidence="3" id="KW-0408">Iron</keyword>
<dbReference type="Pfam" id="PF24877">
    <property type="entry name" value="ILV_EDD_C"/>
    <property type="match status" value="1"/>
</dbReference>
<evidence type="ECO:0000259" key="6">
    <source>
        <dbReference type="Pfam" id="PF00920"/>
    </source>
</evidence>
<organism evidence="8 9">
    <name type="scientific">Methylobacterium oryzae</name>
    <dbReference type="NCBI Taxonomy" id="334852"/>
    <lineage>
        <taxon>Bacteria</taxon>
        <taxon>Pseudomonadati</taxon>
        <taxon>Pseudomonadota</taxon>
        <taxon>Alphaproteobacteria</taxon>
        <taxon>Hyphomicrobiales</taxon>
        <taxon>Methylobacteriaceae</taxon>
        <taxon>Methylobacterium</taxon>
    </lineage>
</organism>
<dbReference type="InterPro" id="IPR037237">
    <property type="entry name" value="IlvD/EDD_N"/>
</dbReference>
<keyword evidence="4" id="KW-0411">Iron-sulfur</keyword>
<comment type="similarity">
    <text evidence="1">Belongs to the IlvD/Edd family.</text>
</comment>
<evidence type="ECO:0000256" key="4">
    <source>
        <dbReference type="ARBA" id="ARBA00023014"/>
    </source>
</evidence>
<gene>
    <name evidence="8" type="ORF">MOTC310_32315</name>
</gene>
<dbReference type="PANTHER" id="PTHR43183:SF1">
    <property type="entry name" value="HYPOTHETICAL DIHYDROXY-ACID DEHYDRATASE (EUROFUNG)-RELATED"/>
    <property type="match status" value="1"/>
</dbReference>
<dbReference type="NCBIfam" id="NF004784">
    <property type="entry name" value="PRK06131.1"/>
    <property type="match status" value="1"/>
</dbReference>
<dbReference type="InterPro" id="IPR056740">
    <property type="entry name" value="ILV_EDD_C"/>
</dbReference>
<dbReference type="SUPFAM" id="SSF52016">
    <property type="entry name" value="LeuD/IlvD-like"/>
    <property type="match status" value="1"/>
</dbReference>
<evidence type="ECO:0000256" key="2">
    <source>
        <dbReference type="ARBA" id="ARBA00022723"/>
    </source>
</evidence>
<evidence type="ECO:0000259" key="7">
    <source>
        <dbReference type="Pfam" id="PF24877"/>
    </source>
</evidence>
<comment type="caution">
    <text evidence="8">The sequence shown here is derived from an EMBL/GenBank/DDBJ whole genome shotgun (WGS) entry which is preliminary data.</text>
</comment>
<dbReference type="PROSITE" id="PS00886">
    <property type="entry name" value="ILVD_EDD_1"/>
    <property type="match status" value="1"/>
</dbReference>
<evidence type="ECO:0000313" key="8">
    <source>
        <dbReference type="EMBL" id="MEE7494839.1"/>
    </source>
</evidence>
<keyword evidence="9" id="KW-1185">Reference proteome</keyword>
<proteinExistence type="inferred from homology"/>
<sequence>MTDEPHGLDRGLTNYGDRDFARYLRRSFARSMGISVGLLNKPVVGIAMTPSGFNNCHRGMPELVEAVSRGVLAAGALPRPFPTVSLGEVFLNPTSMMYRNLMAMDTEEMIGAQPMDAVVLIGGCDKTVPAQLMGAASADLPAVQLVTGPMSTGRHRGQRLGACTDCRGFWAKYRAGTVDAEEIAEVEGRLSVTAGTCAVMGTASTMACIAEALGMSLPGTAAIPAVHSDRLVAAEETGRAAVRLIQSKIRPSQVITQKSVENAIRVLMAVSGSTNAIVHLTAIAGRLGIRISPERFNQISDETPVLVDLKPVGQGYMEDFHAAGGMGALLRELRPLLHLDTVDVEGRTLAERLDEPAGWVDRAVIRTAQDPVSPVGGLVALSGSLAPDGAIFKRAAATPELFESEGRAVVFTGLEDLAARIDDPELDVAPGDILVLQNAGPHAAGMPEAGYLPIPKKLAQAGVKDMVRISDARMSGTAFGSIVLHVAPEAALGGPLAAVRDGDRIRLSITDKSVDLLVAEDEIARRLADHRPPPVPTRGYKALYRRSVTQAPEGCDFDFLAKAEG</sequence>
<evidence type="ECO:0000256" key="1">
    <source>
        <dbReference type="ARBA" id="ARBA00006486"/>
    </source>
</evidence>
<reference evidence="8 9" key="1">
    <citation type="journal article" date="2012" name="Genet. Mol. Biol.">
        <title>Analysis of 16S rRNA and mxaF genes revealing insights into Methylobacterium niche-specific plant association.</title>
        <authorList>
            <person name="Dourado M.N."/>
            <person name="Andreote F.D."/>
            <person name="Dini-Andreote F."/>
            <person name="Conti R."/>
            <person name="Araujo J.M."/>
            <person name="Araujo W.L."/>
        </authorList>
    </citation>
    <scope>NUCLEOTIDE SEQUENCE [LARGE SCALE GENOMIC DNA]</scope>
    <source>
        <strain evidence="8 9">TC3-10</strain>
    </source>
</reference>
<feature type="domain" description="Dihydroxy-acid/6-phosphogluconate dehydratase C-terminal" evidence="7">
    <location>
        <begin position="364"/>
        <end position="555"/>
    </location>
</feature>